<dbReference type="PANTHER" id="PTHR43849">
    <property type="entry name" value="BLL3936 PROTEIN"/>
    <property type="match status" value="1"/>
</dbReference>
<feature type="transmembrane region" description="Helical" evidence="1">
    <location>
        <begin position="411"/>
        <end position="433"/>
    </location>
</feature>
<gene>
    <name evidence="3" type="ORF">GC105_10160</name>
</gene>
<feature type="transmembrane region" description="Helical" evidence="1">
    <location>
        <begin position="109"/>
        <end position="129"/>
    </location>
</feature>
<feature type="transmembrane region" description="Helical" evidence="1">
    <location>
        <begin position="445"/>
        <end position="464"/>
    </location>
</feature>
<keyword evidence="4" id="KW-1185">Reference proteome</keyword>
<feature type="transmembrane region" description="Helical" evidence="1">
    <location>
        <begin position="52"/>
        <end position="72"/>
    </location>
</feature>
<feature type="transmembrane region" description="Helical" evidence="1">
    <location>
        <begin position="372"/>
        <end position="390"/>
    </location>
</feature>
<feature type="transmembrane region" description="Helical" evidence="1">
    <location>
        <begin position="24"/>
        <end position="46"/>
    </location>
</feature>
<dbReference type="NCBIfam" id="TIGR02123">
    <property type="entry name" value="TRAP_fused"/>
    <property type="match status" value="1"/>
</dbReference>
<dbReference type="AlphaFoldDB" id="A0A6A7K9U0"/>
<sequence>MLRLIVLEVKALHIKEKKHKIKDLITIIATALAVILATFHIYTGVAGLMYTYIQRGIHLGLILIITILGYLNKEEKSQLFNVCMLLATIISFAYLFLNMDYILTRLWGAPLTYLDVVTGVLLFAVVLIMGIRIIGWALPIVMLLSVGYGFFGQYLSGIFQHGGYSWRFMLELTTWSEMGIFSQPLGVSATYLYMFVLFGALIDKMGTGSTLMDLAKILAGRQKGGPAKVAIFSSAMMGTISGSPTANVLTTGTFTIPLMVKLGFEKAYAGAVEAVASTGGMILPPVMGVLAFAMVDYSGIPYFNIVKSAAIPAILYFLAVFTTIHLHAHKLDMKILDISNMSSATTLLKDQWCTLIPILILTVPLIMGYTPLLTVSWAILLLVPISFLNRDSSRWLTPKRLVTAFTDAARNIAMVAIPCTLAGIVAGVLGVTGVGVRLSSVLLEIANGNLLILLILVAFITLIMGTGLPSLLAYLIQIPVTIPALVQMGIPTIGAHLFVVYYSTLSFITPPIGASLYAAMAISKASLSKIGKEAVLVGMAAFLIPFMFVYNPALLLLESFSLKTIHIILTSVLGVVLLSICNEGFLFQRLSWFVRLIFGAAALALISPNSIVGMITIPIIIIMTLNLKRLAIISVTKVEFKKSNSFE</sequence>
<keyword evidence="1" id="KW-0812">Transmembrane</keyword>
<evidence type="ECO:0000259" key="2">
    <source>
        <dbReference type="Pfam" id="PF06808"/>
    </source>
</evidence>
<evidence type="ECO:0000256" key="1">
    <source>
        <dbReference type="SAM" id="Phobius"/>
    </source>
</evidence>
<feature type="domain" description="TRAP C4-dicarboxylate transport system permease DctM subunit" evidence="2">
    <location>
        <begin position="122"/>
        <end position="560"/>
    </location>
</feature>
<reference evidence="3 4" key="1">
    <citation type="submission" date="2019-10" db="EMBL/GenBank/DDBJ databases">
        <title>Alkalibaculum tamaniensis sp.nov., a new alkaliphilic acetogen, isolated on methoxylated aromatics from a mud volcano.</title>
        <authorList>
            <person name="Khomyakova M.A."/>
            <person name="Merkel A.Y."/>
            <person name="Bonch-Osmolovskaya E.A."/>
            <person name="Slobodkin A.I."/>
        </authorList>
    </citation>
    <scope>NUCLEOTIDE SEQUENCE [LARGE SCALE GENOMIC DNA]</scope>
    <source>
        <strain evidence="3 4">M08DMB</strain>
    </source>
</reference>
<organism evidence="3 4">
    <name type="scientific">Alkalibaculum sporogenes</name>
    <dbReference type="NCBI Taxonomy" id="2655001"/>
    <lineage>
        <taxon>Bacteria</taxon>
        <taxon>Bacillati</taxon>
        <taxon>Bacillota</taxon>
        <taxon>Clostridia</taxon>
        <taxon>Eubacteriales</taxon>
        <taxon>Eubacteriaceae</taxon>
        <taxon>Alkalibaculum</taxon>
    </lineage>
</organism>
<accession>A0A6A7K9U0</accession>
<keyword evidence="1" id="KW-0472">Membrane</keyword>
<dbReference type="InterPro" id="IPR011853">
    <property type="entry name" value="TRAP_DctM-Dct_fused"/>
</dbReference>
<dbReference type="Proteomes" id="UP000440004">
    <property type="component" value="Unassembled WGS sequence"/>
</dbReference>
<feature type="transmembrane region" description="Helical" evidence="1">
    <location>
        <begin position="267"/>
        <end position="293"/>
    </location>
</feature>
<feature type="transmembrane region" description="Helical" evidence="1">
    <location>
        <begin position="499"/>
        <end position="522"/>
    </location>
</feature>
<feature type="transmembrane region" description="Helical" evidence="1">
    <location>
        <begin position="180"/>
        <end position="202"/>
    </location>
</feature>
<evidence type="ECO:0000313" key="3">
    <source>
        <dbReference type="EMBL" id="MPW26152.1"/>
    </source>
</evidence>
<dbReference type="Pfam" id="PF06808">
    <property type="entry name" value="DctM"/>
    <property type="match status" value="1"/>
</dbReference>
<feature type="transmembrane region" description="Helical" evidence="1">
    <location>
        <begin position="136"/>
        <end position="160"/>
    </location>
</feature>
<proteinExistence type="predicted"/>
<evidence type="ECO:0000313" key="4">
    <source>
        <dbReference type="Proteomes" id="UP000440004"/>
    </source>
</evidence>
<dbReference type="InterPro" id="IPR010656">
    <property type="entry name" value="DctM"/>
</dbReference>
<feature type="transmembrane region" description="Helical" evidence="1">
    <location>
        <begin position="592"/>
        <end position="625"/>
    </location>
</feature>
<name>A0A6A7K9U0_9FIRM</name>
<keyword evidence="1" id="KW-1133">Transmembrane helix</keyword>
<feature type="transmembrane region" description="Helical" evidence="1">
    <location>
        <begin position="534"/>
        <end position="554"/>
    </location>
</feature>
<protein>
    <submittedName>
        <fullName evidence="3">TRAP transporter fused permease subunit</fullName>
    </submittedName>
</protein>
<comment type="caution">
    <text evidence="3">The sequence shown here is derived from an EMBL/GenBank/DDBJ whole genome shotgun (WGS) entry which is preliminary data.</text>
</comment>
<feature type="transmembrane region" description="Helical" evidence="1">
    <location>
        <begin position="305"/>
        <end position="326"/>
    </location>
</feature>
<feature type="transmembrane region" description="Helical" evidence="1">
    <location>
        <begin position="560"/>
        <end position="580"/>
    </location>
</feature>
<dbReference type="EMBL" id="WHNX01000014">
    <property type="protein sequence ID" value="MPW26152.1"/>
    <property type="molecule type" value="Genomic_DNA"/>
</dbReference>
<feature type="transmembrane region" description="Helical" evidence="1">
    <location>
        <begin position="79"/>
        <end position="97"/>
    </location>
</feature>
<dbReference type="PANTHER" id="PTHR43849:SF2">
    <property type="entry name" value="BLL3936 PROTEIN"/>
    <property type="match status" value="1"/>
</dbReference>